<name>A0A9J6EJV6_RHIMP</name>
<dbReference type="PROSITE" id="PS50835">
    <property type="entry name" value="IG_LIKE"/>
    <property type="match status" value="2"/>
</dbReference>
<evidence type="ECO:0000256" key="3">
    <source>
        <dbReference type="ARBA" id="ARBA00023157"/>
    </source>
</evidence>
<dbReference type="EMBL" id="JABSTU010000004">
    <property type="protein sequence ID" value="KAH8034320.1"/>
    <property type="molecule type" value="Genomic_DNA"/>
</dbReference>
<evidence type="ECO:0000313" key="7">
    <source>
        <dbReference type="EMBL" id="KAH8034320.1"/>
    </source>
</evidence>
<comment type="caution">
    <text evidence="7">The sequence shown here is derived from an EMBL/GenBank/DDBJ whole genome shotgun (WGS) entry which is preliminary data.</text>
</comment>
<dbReference type="InterPro" id="IPR003598">
    <property type="entry name" value="Ig_sub2"/>
</dbReference>
<proteinExistence type="predicted"/>
<dbReference type="Pfam" id="PF13927">
    <property type="entry name" value="Ig_3"/>
    <property type="match status" value="1"/>
</dbReference>
<keyword evidence="1" id="KW-0732">Signal</keyword>
<dbReference type="InterPro" id="IPR007110">
    <property type="entry name" value="Ig-like_dom"/>
</dbReference>
<dbReference type="SMART" id="SM00408">
    <property type="entry name" value="IGc2"/>
    <property type="match status" value="2"/>
</dbReference>
<dbReference type="GO" id="GO:0030154">
    <property type="term" value="P:cell differentiation"/>
    <property type="evidence" value="ECO:0007669"/>
    <property type="project" value="TreeGrafter"/>
</dbReference>
<evidence type="ECO:0008006" key="9">
    <source>
        <dbReference type="Google" id="ProtNLM"/>
    </source>
</evidence>
<dbReference type="InterPro" id="IPR003645">
    <property type="entry name" value="Fol_N"/>
</dbReference>
<dbReference type="InterPro" id="IPR013783">
    <property type="entry name" value="Ig-like_fold"/>
</dbReference>
<dbReference type="InterPro" id="IPR011044">
    <property type="entry name" value="Quino_amine_DH_bsu"/>
</dbReference>
<dbReference type="Gene3D" id="1.10.238.10">
    <property type="entry name" value="EF-hand"/>
    <property type="match status" value="1"/>
</dbReference>
<accession>A0A9J6EJV6</accession>
<keyword evidence="8" id="KW-1185">Reference proteome</keyword>
<evidence type="ECO:0000256" key="1">
    <source>
        <dbReference type="ARBA" id="ARBA00022729"/>
    </source>
</evidence>
<dbReference type="Proteomes" id="UP000821866">
    <property type="component" value="Chromosome 2"/>
</dbReference>
<dbReference type="InterPro" id="IPR003599">
    <property type="entry name" value="Ig_sub"/>
</dbReference>
<dbReference type="InterPro" id="IPR036179">
    <property type="entry name" value="Ig-like_dom_sf"/>
</dbReference>
<evidence type="ECO:0000313" key="8">
    <source>
        <dbReference type="Proteomes" id="UP000821866"/>
    </source>
</evidence>
<evidence type="ECO:0000256" key="2">
    <source>
        <dbReference type="ARBA" id="ARBA00022837"/>
    </source>
</evidence>
<feature type="region of interest" description="Disordered" evidence="4">
    <location>
        <begin position="369"/>
        <end position="421"/>
    </location>
</feature>
<feature type="compositionally biased region" description="Basic residues" evidence="4">
    <location>
        <begin position="703"/>
        <end position="714"/>
    </location>
</feature>
<dbReference type="Gene3D" id="3.30.60.30">
    <property type="match status" value="1"/>
</dbReference>
<dbReference type="CDD" id="cd00104">
    <property type="entry name" value="KAZAL_FS"/>
    <property type="match status" value="1"/>
</dbReference>
<feature type="domain" description="Ig-like" evidence="5">
    <location>
        <begin position="614"/>
        <end position="650"/>
    </location>
</feature>
<dbReference type="SUPFAM" id="SSF47473">
    <property type="entry name" value="EF-hand"/>
    <property type="match status" value="1"/>
</dbReference>
<dbReference type="FunFam" id="1.10.238.10:FF:000874">
    <property type="entry name" value="Cell adhesion molecule, putative"/>
    <property type="match status" value="1"/>
</dbReference>
<dbReference type="SMART" id="SM00274">
    <property type="entry name" value="FOLN"/>
    <property type="match status" value="1"/>
</dbReference>
<dbReference type="PANTHER" id="PTHR10913:SF14">
    <property type="entry name" value="FOLLISTATIN-RELATED PROTEIN 5-LIKE PROTEIN"/>
    <property type="match status" value="1"/>
</dbReference>
<dbReference type="InterPro" id="IPR011992">
    <property type="entry name" value="EF-hand-dom_pair"/>
</dbReference>
<dbReference type="InterPro" id="IPR002350">
    <property type="entry name" value="Kazal_dom"/>
</dbReference>
<protein>
    <recommendedName>
        <fullName evidence="9">Follistatin-related protein 5</fullName>
    </recommendedName>
</protein>
<dbReference type="InterPro" id="IPR036058">
    <property type="entry name" value="Kazal_dom_sf"/>
</dbReference>
<dbReference type="Gene3D" id="2.60.40.10">
    <property type="entry name" value="Immunoglobulins"/>
    <property type="match status" value="2"/>
</dbReference>
<evidence type="ECO:0000259" key="5">
    <source>
        <dbReference type="PROSITE" id="PS50835"/>
    </source>
</evidence>
<gene>
    <name evidence="7" type="ORF">HPB51_022956</name>
</gene>
<dbReference type="SUPFAM" id="SSF100895">
    <property type="entry name" value="Kazal-type serine protease inhibitors"/>
    <property type="match status" value="1"/>
</dbReference>
<sequence length="1415" mass="156691">MEREVVVDFAAGWNKHIVNTSSAICKPVRSSDKGLCMHQRADKDAPDDANVQKASEFWQPQPGGESLSSFDSMPGNSSLLQQVRAFVREEVARQLSLVPFTHETTTRLPAPLRTAISEEVAQAVPLVHYEPPLPSHGHCPGGAQPVGAPVAYPPAVQPVAAPLTYAAQPVAPPVAFSQEMHPVAAPLTYADAVRRLPQPPYTTRSQPAHPTAYTAPWAAAPVANPWRTPDNRPICYACFTPGHVARYCHRRPQTFGNYARSSHPGSQPFVQYGPVSPPRYAPTDHLDFQPQRAPSPHLCETMVCGRGRQCELNDAGEASCVCQKSCKKRRKPVCGSDGNYYINHCELHRAACLAGRPIAIDHRGNCNRVEHESSTEKSNGSQQGPESKADKTDVPSSWTNMPPREAKVATTTESEDSTQQDCTQQEYDFMKENLLLYNNAKMTDNKKTGNEYLVSIMFSHYDHNHNGLLEAEELWKAGEEDRLGQLSTVCILADMLLFDDANHDGRLNINEFYLAFSVSVVSLDKSLEVNHVTARVGDNVEIKCDVTGTPPPPIVWRRNNMDLSSLSEDEIKVFVDGSLYLTNVQLVHSGNYTCHAQRNHDVIQTHILHVQTMPEVRVIPKLQSRAPGELAEMECHVTGVPTPRVTWLKNDEGLRVATDKYTIIEDRHALAAGSGVRAPSSILRNVRHIEAVEDDGPSDAHQSIHRSRARRFSQRRAAAPDAPVAEVPPWLKAQASDNRPLTRLRQSTRQAAQEGIVNTTENSLAVYVDAATDNCVLHTSLVCPAQPEIQHICSYVTEAPFPSVLAELTAIRDGLTVMISKMDSLSHDKLLVYTDSTQAVRELRKVTSSIDIASDIHRLIHSCACPVRVLWTRRSAPAQVEADAACHPATVQHPLPLLRLSPKDSLLVHKETLRRSTRALIPPRGSDLPGGLTRREEVALRRIRVGAALTPAIRATWTSGAQPPPTTCPFCVAPATEATLDHLLGTCPGLHQARTRHLRGLHHHPGRPPDLTRWTHAAPSEERRFFTFHDWGVAVYDPDNCRLYHQIQSVDIIPGTQEYVCGDRGANCSWGRAINVADRYVYVSQPTKGRVLIISRIQMVVVDVVVTDKFPVDLHYVPHLDQVWVLCWRGPVDRGTKTIQIIRDASQKKKHHTVHPEPVDGHFDLVSGLFIPPAQDLGYPWKYGYVVHTNQRGMYKMDLRAMKYIKTVDLTPYNCAPASADFASLGGFVILECLEPITQRPMGQILLDYLTDTVLSHKTNLFGRPRVSPDSRHVITLQSSNNSVVIVAQEVTEQGLRFLFDVKTTLQISDATFFTSRTSHSYDLYASSSTKEDILLVNLQDGKVEVITGTGRAIDPRGARWGNANRPISSAGVFGTYMVTTASEAVFVLNGKTRTVNCEIGNVVHPRMMVWVRSP</sequence>
<feature type="domain" description="Kazal-like" evidence="6">
    <location>
        <begin position="321"/>
        <end position="368"/>
    </location>
</feature>
<keyword evidence="3" id="KW-1015">Disulfide bond</keyword>
<organism evidence="7 8">
    <name type="scientific">Rhipicephalus microplus</name>
    <name type="common">Cattle tick</name>
    <name type="synonym">Boophilus microplus</name>
    <dbReference type="NCBI Taxonomy" id="6941"/>
    <lineage>
        <taxon>Eukaryota</taxon>
        <taxon>Metazoa</taxon>
        <taxon>Ecdysozoa</taxon>
        <taxon>Arthropoda</taxon>
        <taxon>Chelicerata</taxon>
        <taxon>Arachnida</taxon>
        <taxon>Acari</taxon>
        <taxon>Parasitiformes</taxon>
        <taxon>Ixodida</taxon>
        <taxon>Ixodoidea</taxon>
        <taxon>Ixodidae</taxon>
        <taxon>Rhipicephalinae</taxon>
        <taxon>Rhipicephalus</taxon>
        <taxon>Boophilus</taxon>
    </lineage>
</organism>
<feature type="region of interest" description="Disordered" evidence="4">
    <location>
        <begin position="694"/>
        <end position="723"/>
    </location>
</feature>
<dbReference type="CDD" id="cd00096">
    <property type="entry name" value="Ig"/>
    <property type="match status" value="1"/>
</dbReference>
<dbReference type="SUPFAM" id="SSF48726">
    <property type="entry name" value="Immunoglobulin"/>
    <property type="match status" value="2"/>
</dbReference>
<dbReference type="SMART" id="SM00409">
    <property type="entry name" value="IG"/>
    <property type="match status" value="1"/>
</dbReference>
<dbReference type="InterPro" id="IPR050653">
    <property type="entry name" value="Prot_Inhib_GrowthFact_Antg"/>
</dbReference>
<dbReference type="Pfam" id="PF07648">
    <property type="entry name" value="Kazal_2"/>
    <property type="match status" value="1"/>
</dbReference>
<dbReference type="GO" id="GO:0005615">
    <property type="term" value="C:extracellular space"/>
    <property type="evidence" value="ECO:0007669"/>
    <property type="project" value="TreeGrafter"/>
</dbReference>
<feature type="compositionally biased region" description="Polar residues" evidence="4">
    <location>
        <begin position="376"/>
        <end position="385"/>
    </location>
</feature>
<dbReference type="SMART" id="SM00280">
    <property type="entry name" value="KAZAL"/>
    <property type="match status" value="1"/>
</dbReference>
<dbReference type="InterPro" id="IPR018247">
    <property type="entry name" value="EF_Hand_1_Ca_BS"/>
</dbReference>
<dbReference type="InterPro" id="IPR013098">
    <property type="entry name" value="Ig_I-set"/>
</dbReference>
<dbReference type="Pfam" id="PF07679">
    <property type="entry name" value="I-set"/>
    <property type="match status" value="1"/>
</dbReference>
<keyword evidence="2" id="KW-0106">Calcium</keyword>
<dbReference type="SUPFAM" id="SSF50969">
    <property type="entry name" value="YVTN repeat-like/Quinoprotein amine dehydrogenase"/>
    <property type="match status" value="1"/>
</dbReference>
<dbReference type="PROSITE" id="PS00018">
    <property type="entry name" value="EF_HAND_1"/>
    <property type="match status" value="2"/>
</dbReference>
<dbReference type="PROSITE" id="PS51465">
    <property type="entry name" value="KAZAL_2"/>
    <property type="match status" value="1"/>
</dbReference>
<reference evidence="7" key="2">
    <citation type="submission" date="2021-09" db="EMBL/GenBank/DDBJ databases">
        <authorList>
            <person name="Jia N."/>
            <person name="Wang J."/>
            <person name="Shi W."/>
            <person name="Du L."/>
            <person name="Sun Y."/>
            <person name="Zhan W."/>
            <person name="Jiang J."/>
            <person name="Wang Q."/>
            <person name="Zhang B."/>
            <person name="Ji P."/>
            <person name="Sakyi L.B."/>
            <person name="Cui X."/>
            <person name="Yuan T."/>
            <person name="Jiang B."/>
            <person name="Yang W."/>
            <person name="Lam T.T.-Y."/>
            <person name="Chang Q."/>
            <person name="Ding S."/>
            <person name="Wang X."/>
            <person name="Zhu J."/>
            <person name="Ruan X."/>
            <person name="Zhao L."/>
            <person name="Wei J."/>
            <person name="Que T."/>
            <person name="Du C."/>
            <person name="Cheng J."/>
            <person name="Dai P."/>
            <person name="Han X."/>
            <person name="Huang E."/>
            <person name="Gao Y."/>
            <person name="Liu J."/>
            <person name="Shao H."/>
            <person name="Ye R."/>
            <person name="Li L."/>
            <person name="Wei W."/>
            <person name="Wang X."/>
            <person name="Wang C."/>
            <person name="Huo Q."/>
            <person name="Li W."/>
            <person name="Guo W."/>
            <person name="Chen H."/>
            <person name="Chen S."/>
            <person name="Zhou L."/>
            <person name="Zhou L."/>
            <person name="Ni X."/>
            <person name="Tian J."/>
            <person name="Zhou Y."/>
            <person name="Sheng Y."/>
            <person name="Liu T."/>
            <person name="Pan Y."/>
            <person name="Xia L."/>
            <person name="Li J."/>
            <person name="Zhao F."/>
            <person name="Cao W."/>
        </authorList>
    </citation>
    <scope>NUCLEOTIDE SEQUENCE</scope>
    <source>
        <strain evidence="7">Rmic-2018</strain>
        <tissue evidence="7">Larvae</tissue>
    </source>
</reference>
<feature type="domain" description="Ig-like" evidence="5">
    <location>
        <begin position="537"/>
        <end position="604"/>
    </location>
</feature>
<reference evidence="7" key="1">
    <citation type="journal article" date="2020" name="Cell">
        <title>Large-Scale Comparative Analyses of Tick Genomes Elucidate Their Genetic Diversity and Vector Capacities.</title>
        <authorList>
            <consortium name="Tick Genome and Microbiome Consortium (TIGMIC)"/>
            <person name="Jia N."/>
            <person name="Wang J."/>
            <person name="Shi W."/>
            <person name="Du L."/>
            <person name="Sun Y."/>
            <person name="Zhan W."/>
            <person name="Jiang J.F."/>
            <person name="Wang Q."/>
            <person name="Zhang B."/>
            <person name="Ji P."/>
            <person name="Bell-Sakyi L."/>
            <person name="Cui X.M."/>
            <person name="Yuan T.T."/>
            <person name="Jiang B.G."/>
            <person name="Yang W.F."/>
            <person name="Lam T.T."/>
            <person name="Chang Q.C."/>
            <person name="Ding S.J."/>
            <person name="Wang X.J."/>
            <person name="Zhu J.G."/>
            <person name="Ruan X.D."/>
            <person name="Zhao L."/>
            <person name="Wei J.T."/>
            <person name="Ye R.Z."/>
            <person name="Que T.C."/>
            <person name="Du C.H."/>
            <person name="Zhou Y.H."/>
            <person name="Cheng J.X."/>
            <person name="Dai P.F."/>
            <person name="Guo W.B."/>
            <person name="Han X.H."/>
            <person name="Huang E.J."/>
            <person name="Li L.F."/>
            <person name="Wei W."/>
            <person name="Gao Y.C."/>
            <person name="Liu J.Z."/>
            <person name="Shao H.Z."/>
            <person name="Wang X."/>
            <person name="Wang C.C."/>
            <person name="Yang T.C."/>
            <person name="Huo Q.B."/>
            <person name="Li W."/>
            <person name="Chen H.Y."/>
            <person name="Chen S.E."/>
            <person name="Zhou L.G."/>
            <person name="Ni X.B."/>
            <person name="Tian J.H."/>
            <person name="Sheng Y."/>
            <person name="Liu T."/>
            <person name="Pan Y.S."/>
            <person name="Xia L.Y."/>
            <person name="Li J."/>
            <person name="Zhao F."/>
            <person name="Cao W.C."/>
        </authorList>
    </citation>
    <scope>NUCLEOTIDE SEQUENCE</scope>
    <source>
        <strain evidence="7">Rmic-2018</strain>
    </source>
</reference>
<evidence type="ECO:0000256" key="4">
    <source>
        <dbReference type="SAM" id="MobiDB-lite"/>
    </source>
</evidence>
<evidence type="ECO:0000259" key="6">
    <source>
        <dbReference type="PROSITE" id="PS51465"/>
    </source>
</evidence>
<dbReference type="VEuPathDB" id="VectorBase:LOC119161340"/>
<dbReference type="GO" id="GO:0030510">
    <property type="term" value="P:regulation of BMP signaling pathway"/>
    <property type="evidence" value="ECO:0007669"/>
    <property type="project" value="TreeGrafter"/>
</dbReference>
<dbReference type="PANTHER" id="PTHR10913">
    <property type="entry name" value="FOLLISTATIN-RELATED"/>
    <property type="match status" value="1"/>
</dbReference>